<dbReference type="GO" id="GO:0006434">
    <property type="term" value="P:seryl-tRNA aminoacylation"/>
    <property type="evidence" value="ECO:0007669"/>
    <property type="project" value="InterPro"/>
</dbReference>
<feature type="binding site" evidence="9">
    <location>
        <begin position="321"/>
        <end position="323"/>
    </location>
    <ligand>
        <name>ATP</name>
        <dbReference type="ChEBI" id="CHEBI:30616"/>
    </ligand>
</feature>
<dbReference type="Proteomes" id="UP000247409">
    <property type="component" value="Unassembled WGS sequence"/>
</dbReference>
<dbReference type="Pfam" id="PF00587">
    <property type="entry name" value="tRNA-synt_2b"/>
    <property type="match status" value="1"/>
</dbReference>
<dbReference type="OrthoDB" id="1983at2759"/>
<dbReference type="NCBIfam" id="TIGR00414">
    <property type="entry name" value="serS"/>
    <property type="match status" value="1"/>
</dbReference>
<dbReference type="GO" id="GO:0005737">
    <property type="term" value="C:cytoplasm"/>
    <property type="evidence" value="ECO:0007669"/>
    <property type="project" value="UniProtKB-ARBA"/>
</dbReference>
<sequence>MVLRKHAFINPVLPSCLRASRAFPSSTKANAFLRNARFCSTRHRLGRPGSGRVVASAAVDLKFVKENLPAVRQNIADRAVAADADLVVKLYDQFVQLSISVDNLRQKRNENAKLMKSAGKMAPEQRQKCIAEGKELKSALADLEVKLAEAEQLLDVEASKIPNMTHPSVPRGSEENSALLSEYGTKQTSETAGMELKPHLELATALDMVDFENAARVSGHKFYYMRNAGALLELALVNWAMTIMAKNGFTLMTTPDVAREEVVAGCGFQPRGESSQVYRIEDSDLCLVGTAEIPLGGYHSGQILDKQQLPIKMAAFSHCFRREVGAAGSTTKGLYRVHQFSKVEMFVICHPEDSDRLHEELRLLEEEMYSSLGLHFQVLDMPTQDLGNPAYRKYDIEAWMPGRGSYGEISSASNCTDYQARRLNIRYRESQGDNRFVHTLNATACAVPRMVISILETHQQEDGSIRIPEVLRPFMGGMEEIKADHVSHKTREAVSATQRAV</sequence>
<organism evidence="12 13">
    <name type="scientific">Gracilariopsis chorda</name>
    <dbReference type="NCBI Taxonomy" id="448386"/>
    <lineage>
        <taxon>Eukaryota</taxon>
        <taxon>Rhodophyta</taxon>
        <taxon>Florideophyceae</taxon>
        <taxon>Rhodymeniophycidae</taxon>
        <taxon>Gracilariales</taxon>
        <taxon>Gracilariaceae</taxon>
        <taxon>Gracilariopsis</taxon>
    </lineage>
</organism>
<evidence type="ECO:0000256" key="2">
    <source>
        <dbReference type="ARBA" id="ARBA00022598"/>
    </source>
</evidence>
<evidence type="ECO:0000256" key="1">
    <source>
        <dbReference type="ARBA" id="ARBA00012840"/>
    </source>
</evidence>
<dbReference type="GO" id="GO:0005524">
    <property type="term" value="F:ATP binding"/>
    <property type="evidence" value="ECO:0007669"/>
    <property type="project" value="UniProtKB-KW"/>
</dbReference>
<evidence type="ECO:0000256" key="6">
    <source>
        <dbReference type="ARBA" id="ARBA00023146"/>
    </source>
</evidence>
<dbReference type="AlphaFoldDB" id="A0A2V3IZK8"/>
<dbReference type="InterPro" id="IPR002317">
    <property type="entry name" value="Ser-tRNA-ligase_type_1"/>
</dbReference>
<dbReference type="EC" id="6.1.1.11" evidence="1"/>
<feature type="site" description="Important for serine binding" evidence="8">
    <location>
        <position position="443"/>
    </location>
</feature>
<dbReference type="SUPFAM" id="SSF55681">
    <property type="entry name" value="Class II aaRS and biotin synthetases"/>
    <property type="match status" value="1"/>
</dbReference>
<evidence type="ECO:0000313" key="13">
    <source>
        <dbReference type="Proteomes" id="UP000247409"/>
    </source>
</evidence>
<reference evidence="12 13" key="1">
    <citation type="journal article" date="2018" name="Mol. Biol. Evol.">
        <title>Analysis of the draft genome of the red seaweed Gracilariopsis chorda provides insights into genome size evolution in Rhodophyta.</title>
        <authorList>
            <person name="Lee J."/>
            <person name="Yang E.C."/>
            <person name="Graf L."/>
            <person name="Yang J.H."/>
            <person name="Qiu H."/>
            <person name="Zel Zion U."/>
            <person name="Chan C.X."/>
            <person name="Stephens T.G."/>
            <person name="Weber A.P.M."/>
            <person name="Boo G.H."/>
            <person name="Boo S.M."/>
            <person name="Kim K.M."/>
            <person name="Shin Y."/>
            <person name="Jung M."/>
            <person name="Lee S.J."/>
            <person name="Yim H.S."/>
            <person name="Lee J.H."/>
            <person name="Bhattacharya D."/>
            <person name="Yoon H.S."/>
        </authorList>
    </citation>
    <scope>NUCLEOTIDE SEQUENCE [LARGE SCALE GENOMIC DNA]</scope>
    <source>
        <strain evidence="12 13">SKKU-2015</strain>
        <tissue evidence="12">Whole body</tissue>
    </source>
</reference>
<dbReference type="InterPro" id="IPR010978">
    <property type="entry name" value="tRNA-bd_arm"/>
</dbReference>
<feature type="binding site" evidence="8">
    <location>
        <position position="441"/>
    </location>
    <ligand>
        <name>L-serine</name>
        <dbReference type="ChEBI" id="CHEBI:33384"/>
    </ligand>
</feature>
<dbReference type="PRINTS" id="PR00981">
    <property type="entry name" value="TRNASYNTHSER"/>
</dbReference>
<dbReference type="InterPro" id="IPR045864">
    <property type="entry name" value="aa-tRNA-synth_II/BPL/LPL"/>
</dbReference>
<evidence type="ECO:0000256" key="5">
    <source>
        <dbReference type="ARBA" id="ARBA00022917"/>
    </source>
</evidence>
<dbReference type="EMBL" id="NBIV01000022">
    <property type="protein sequence ID" value="PXF47596.1"/>
    <property type="molecule type" value="Genomic_DNA"/>
</dbReference>
<keyword evidence="13" id="KW-1185">Reference proteome</keyword>
<feature type="binding site" evidence="8">
    <location>
        <position position="290"/>
    </location>
    <ligand>
        <name>L-serine</name>
        <dbReference type="ChEBI" id="CHEBI:33384"/>
    </ligand>
</feature>
<dbReference type="Pfam" id="PF02403">
    <property type="entry name" value="Seryl_tRNA_N"/>
    <property type="match status" value="1"/>
</dbReference>
<comment type="caution">
    <text evidence="12">The sequence shown here is derived from an EMBL/GenBank/DDBJ whole genome shotgun (WGS) entry which is preliminary data.</text>
</comment>
<feature type="binding site" evidence="8">
    <location>
        <position position="344"/>
    </location>
    <ligand>
        <name>L-serine</name>
        <dbReference type="ChEBI" id="CHEBI:33384"/>
    </ligand>
</feature>
<name>A0A2V3IZK8_9FLOR</name>
<accession>A0A2V3IZK8</accession>
<evidence type="ECO:0000256" key="7">
    <source>
        <dbReference type="ARBA" id="ARBA00031113"/>
    </source>
</evidence>
<dbReference type="InterPro" id="IPR033729">
    <property type="entry name" value="SerRS_core"/>
</dbReference>
<dbReference type="InterPro" id="IPR042103">
    <property type="entry name" value="SerRS_1_N_sf"/>
</dbReference>
<feature type="binding site" evidence="9">
    <location>
        <begin position="337"/>
        <end position="340"/>
    </location>
    <ligand>
        <name>ATP</name>
        <dbReference type="ChEBI" id="CHEBI:30616"/>
    </ligand>
</feature>
<dbReference type="FunFam" id="3.30.930.10:FF:000055">
    <property type="entry name" value="Serine--tRNA ligase"/>
    <property type="match status" value="1"/>
</dbReference>
<dbReference type="Gene3D" id="1.10.287.40">
    <property type="entry name" value="Serine-tRNA synthetase, tRNA binding domain"/>
    <property type="match status" value="1"/>
</dbReference>
<dbReference type="PROSITE" id="PS50862">
    <property type="entry name" value="AA_TRNA_LIGASE_II"/>
    <property type="match status" value="1"/>
</dbReference>
<protein>
    <recommendedName>
        <fullName evidence="1">serine--tRNA ligase</fullName>
        <ecNumber evidence="1">6.1.1.11</ecNumber>
    </recommendedName>
    <alternativeName>
        <fullName evidence="7">Seryl-tRNA synthetase</fullName>
    </alternativeName>
</protein>
<dbReference type="STRING" id="448386.A0A2V3IZK8"/>
<proteinExistence type="predicted"/>
<evidence type="ECO:0000256" key="8">
    <source>
        <dbReference type="PIRSR" id="PIRSR001529-1"/>
    </source>
</evidence>
<dbReference type="InterPro" id="IPR015866">
    <property type="entry name" value="Ser-tRNA-synth_1_N"/>
</dbReference>
<dbReference type="CDD" id="cd00770">
    <property type="entry name" value="SerRS_core"/>
    <property type="match status" value="1"/>
</dbReference>
<evidence type="ECO:0000313" key="12">
    <source>
        <dbReference type="EMBL" id="PXF47596.1"/>
    </source>
</evidence>
<evidence type="ECO:0000259" key="11">
    <source>
        <dbReference type="PROSITE" id="PS50862"/>
    </source>
</evidence>
<keyword evidence="4 9" id="KW-0067">ATP-binding</keyword>
<keyword evidence="6" id="KW-0030">Aminoacyl-tRNA synthetase</keyword>
<keyword evidence="5" id="KW-0648">Protein biosynthesis</keyword>
<evidence type="ECO:0000256" key="3">
    <source>
        <dbReference type="ARBA" id="ARBA00022741"/>
    </source>
</evidence>
<keyword evidence="2 12" id="KW-0436">Ligase</keyword>
<dbReference type="PIRSF" id="PIRSF001529">
    <property type="entry name" value="Ser-tRNA-synth_IIa"/>
    <property type="match status" value="1"/>
</dbReference>
<evidence type="ECO:0000256" key="4">
    <source>
        <dbReference type="ARBA" id="ARBA00022840"/>
    </source>
</evidence>
<gene>
    <name evidence="12" type="ORF">BWQ96_02575</name>
</gene>
<dbReference type="GO" id="GO:0004828">
    <property type="term" value="F:serine-tRNA ligase activity"/>
    <property type="evidence" value="ECO:0007669"/>
    <property type="project" value="UniProtKB-EC"/>
</dbReference>
<feature type="domain" description="Aminoacyl-transfer RNA synthetases class-II family profile" evidence="11">
    <location>
        <begin position="243"/>
        <end position="468"/>
    </location>
</feature>
<feature type="binding site" evidence="8">
    <location>
        <position position="321"/>
    </location>
    <ligand>
        <name>L-serine</name>
        <dbReference type="ChEBI" id="CHEBI:33384"/>
    </ligand>
</feature>
<evidence type="ECO:0000256" key="10">
    <source>
        <dbReference type="SAM" id="Coils"/>
    </source>
</evidence>
<dbReference type="Gene3D" id="3.30.930.10">
    <property type="entry name" value="Bira Bifunctional Protein, Domain 2"/>
    <property type="match status" value="1"/>
</dbReference>
<feature type="binding site" evidence="9">
    <location>
        <begin position="408"/>
        <end position="411"/>
    </location>
    <ligand>
        <name>ATP</name>
        <dbReference type="ChEBI" id="CHEBI:30616"/>
    </ligand>
</feature>
<dbReference type="SUPFAM" id="SSF46589">
    <property type="entry name" value="tRNA-binding arm"/>
    <property type="match status" value="1"/>
</dbReference>
<feature type="coiled-coil region" evidence="10">
    <location>
        <begin position="133"/>
        <end position="160"/>
    </location>
</feature>
<keyword evidence="3" id="KW-0547">Nucleotide-binding</keyword>
<evidence type="ECO:0000256" key="9">
    <source>
        <dbReference type="PIRSR" id="PIRSR001529-2"/>
    </source>
</evidence>
<dbReference type="InterPro" id="IPR006195">
    <property type="entry name" value="aa-tRNA-synth_II"/>
</dbReference>
<dbReference type="InterPro" id="IPR002314">
    <property type="entry name" value="aa-tRNA-synt_IIb"/>
</dbReference>
<keyword evidence="10" id="KW-0175">Coiled coil</keyword>
<dbReference type="PANTHER" id="PTHR11778">
    <property type="entry name" value="SERYL-TRNA SYNTHETASE"/>
    <property type="match status" value="1"/>
</dbReference>